<dbReference type="RefSeq" id="WP_091994475.1">
    <property type="nucleotide sequence ID" value="NZ_FMYQ01000002.1"/>
</dbReference>
<evidence type="ECO:0000313" key="3">
    <source>
        <dbReference type="EMBL" id="SDB91288.1"/>
    </source>
</evidence>
<dbReference type="Gene3D" id="3.40.190.270">
    <property type="match status" value="1"/>
</dbReference>
<accession>A0A1G6HB24</accession>
<gene>
    <name evidence="3" type="ORF">SAMN05421548_102112</name>
</gene>
<dbReference type="SUPFAM" id="SSF53850">
    <property type="entry name" value="Periplasmic binding protein-like II"/>
    <property type="match status" value="1"/>
</dbReference>
<organism evidence="3 4">
    <name type="scientific">Paraburkholderia lycopersici</name>
    <dbReference type="NCBI Taxonomy" id="416944"/>
    <lineage>
        <taxon>Bacteria</taxon>
        <taxon>Pseudomonadati</taxon>
        <taxon>Pseudomonadota</taxon>
        <taxon>Betaproteobacteria</taxon>
        <taxon>Burkholderiales</taxon>
        <taxon>Burkholderiaceae</taxon>
        <taxon>Paraburkholderia</taxon>
    </lineage>
</organism>
<proteinExistence type="predicted"/>
<feature type="domain" description="SsuA/THI5-like" evidence="2">
    <location>
        <begin position="76"/>
        <end position="166"/>
    </location>
</feature>
<name>A0A1G6HB24_9BURK</name>
<protein>
    <submittedName>
        <fullName evidence="3">ABC-type nitrate/sulfonate/bicarbonate transport system, substrate-binding protein</fullName>
    </submittedName>
</protein>
<evidence type="ECO:0000256" key="1">
    <source>
        <dbReference type="SAM" id="MobiDB-lite"/>
    </source>
</evidence>
<dbReference type="Gene3D" id="3.40.190.10">
    <property type="entry name" value="Periplasmic binding protein-like II"/>
    <property type="match status" value="1"/>
</dbReference>
<dbReference type="AlphaFoldDB" id="A0A1G6HB24"/>
<feature type="region of interest" description="Disordered" evidence="1">
    <location>
        <begin position="44"/>
        <end position="64"/>
    </location>
</feature>
<dbReference type="Pfam" id="PF09084">
    <property type="entry name" value="NMT1"/>
    <property type="match status" value="1"/>
</dbReference>
<dbReference type="Proteomes" id="UP000198908">
    <property type="component" value="Unassembled WGS sequence"/>
</dbReference>
<dbReference type="InterPro" id="IPR015168">
    <property type="entry name" value="SsuA/THI5"/>
</dbReference>
<keyword evidence="4" id="KW-1185">Reference proteome</keyword>
<dbReference type="EMBL" id="FMYQ01000002">
    <property type="protein sequence ID" value="SDB91288.1"/>
    <property type="molecule type" value="Genomic_DNA"/>
</dbReference>
<dbReference type="STRING" id="416944.SAMN05421548_102112"/>
<evidence type="ECO:0000313" key="4">
    <source>
        <dbReference type="Proteomes" id="UP000198908"/>
    </source>
</evidence>
<sequence length="363" mass="40270">MADHSEEIWCIRPPVPTPLSIAWHLGWLQDAMRGMGVALRSLQEDSRDPQRFSPHVQSDLPDSLRQGGSVPALYGRSAGQASRLIGLTWTDEFQALAVLPTAGIRTPKDLRGRRIGLPKHALKVDHNRAAALRVITAVLDAEGIGRNEVEWVDLEDHALPATISDDIVRSVDTGRRGRHTFANEARALVTGQVDVIYLKDVRGAETAHLIGAQLIVNIGFHPDPMMRIGNGTPRPLTVNQRLLDRHPELVGRLLDRVVAAGEWAARNPVQAIEMIGRETGWTPSWIRYAYGNQVHRALRLELDPQSIDGIKRLKAFLHGEGFLPDDFGIDQWIDPKPLSDVMRSRPVDIGDGPIAMPRDISFQ</sequence>
<reference evidence="4" key="1">
    <citation type="submission" date="2016-09" db="EMBL/GenBank/DDBJ databases">
        <authorList>
            <person name="Varghese N."/>
            <person name="Submissions S."/>
        </authorList>
    </citation>
    <scope>NUCLEOTIDE SEQUENCE [LARGE SCALE GENOMIC DNA]</scope>
    <source>
        <strain evidence="4">TNe-862</strain>
    </source>
</reference>
<evidence type="ECO:0000259" key="2">
    <source>
        <dbReference type="Pfam" id="PF09084"/>
    </source>
</evidence>
<dbReference type="OrthoDB" id="7467011at2"/>